<evidence type="ECO:0000256" key="2">
    <source>
        <dbReference type="SAM" id="MobiDB-lite"/>
    </source>
</evidence>
<name>A0A7S4AMM4_9STRA</name>
<evidence type="ECO:0008006" key="4">
    <source>
        <dbReference type="Google" id="ProtNLM"/>
    </source>
</evidence>
<dbReference type="AlphaFoldDB" id="A0A7S4AMM4"/>
<dbReference type="GO" id="GO:0005829">
    <property type="term" value="C:cytosol"/>
    <property type="evidence" value="ECO:0007669"/>
    <property type="project" value="TreeGrafter"/>
</dbReference>
<proteinExistence type="inferred from homology"/>
<sequence length="150" mass="16444">MATTATNTNEGGNTNGSIGNINMNSNSTEEKAKDVTLFVSDMLSQMETDFQKAGDSIMDRMKEINTKMDGLEQSISGLMYDAGLDENGNHNHNHNDNDNDNHIDNDNDNGNGNDKEDHQNYIFHQPPATQSSPRRAPTNASPSRKTTDAV</sequence>
<dbReference type="EMBL" id="HBIX01018962">
    <property type="protein sequence ID" value="CAE0720755.1"/>
    <property type="molecule type" value="Transcribed_RNA"/>
</dbReference>
<dbReference type="PANTHER" id="PTHR19424">
    <property type="entry name" value="HEAT SHOCK FACTOR BINDING PROTEIN 1"/>
    <property type="match status" value="1"/>
</dbReference>
<feature type="compositionally biased region" description="Basic and acidic residues" evidence="2">
    <location>
        <begin position="87"/>
        <end position="105"/>
    </location>
</feature>
<dbReference type="GO" id="GO:0003714">
    <property type="term" value="F:transcription corepressor activity"/>
    <property type="evidence" value="ECO:0007669"/>
    <property type="project" value="InterPro"/>
</dbReference>
<evidence type="ECO:0000256" key="1">
    <source>
        <dbReference type="ARBA" id="ARBA00006349"/>
    </source>
</evidence>
<evidence type="ECO:0000313" key="3">
    <source>
        <dbReference type="EMBL" id="CAE0720755.1"/>
    </source>
</evidence>
<protein>
    <recommendedName>
        <fullName evidence="4">Heat shock factor-binding protein 1</fullName>
    </recommendedName>
</protein>
<gene>
    <name evidence="3" type="ORF">PAUS00366_LOCUS13509</name>
</gene>
<feature type="compositionally biased region" description="Polar residues" evidence="2">
    <location>
        <begin position="127"/>
        <end position="144"/>
    </location>
</feature>
<feature type="region of interest" description="Disordered" evidence="2">
    <location>
        <begin position="79"/>
        <end position="150"/>
    </location>
</feature>
<feature type="region of interest" description="Disordered" evidence="2">
    <location>
        <begin position="1"/>
        <end position="27"/>
    </location>
</feature>
<accession>A0A7S4AMM4</accession>
<reference evidence="3" key="1">
    <citation type="submission" date="2021-01" db="EMBL/GenBank/DDBJ databases">
        <authorList>
            <person name="Corre E."/>
            <person name="Pelletier E."/>
            <person name="Niang G."/>
            <person name="Scheremetjew M."/>
            <person name="Finn R."/>
            <person name="Kale V."/>
            <person name="Holt S."/>
            <person name="Cochrane G."/>
            <person name="Meng A."/>
            <person name="Brown T."/>
            <person name="Cohen L."/>
        </authorList>
    </citation>
    <scope>NUCLEOTIDE SEQUENCE</scope>
    <source>
        <strain evidence="3">10249 10 AB</strain>
    </source>
</reference>
<dbReference type="Pfam" id="PF06825">
    <property type="entry name" value="HSBP1"/>
    <property type="match status" value="1"/>
</dbReference>
<organism evidence="3">
    <name type="scientific">Pseudo-nitzschia australis</name>
    <dbReference type="NCBI Taxonomy" id="44445"/>
    <lineage>
        <taxon>Eukaryota</taxon>
        <taxon>Sar</taxon>
        <taxon>Stramenopiles</taxon>
        <taxon>Ochrophyta</taxon>
        <taxon>Bacillariophyta</taxon>
        <taxon>Bacillariophyceae</taxon>
        <taxon>Bacillariophycidae</taxon>
        <taxon>Bacillariales</taxon>
        <taxon>Bacillariaceae</taxon>
        <taxon>Pseudo-nitzschia</taxon>
    </lineage>
</organism>
<dbReference type="PANTHER" id="PTHR19424:SF0">
    <property type="entry name" value="HEAT SHOCK FACTOR BINDING PROTEIN 1"/>
    <property type="match status" value="1"/>
</dbReference>
<dbReference type="GO" id="GO:0070370">
    <property type="term" value="P:cellular heat acclimation"/>
    <property type="evidence" value="ECO:0007669"/>
    <property type="project" value="TreeGrafter"/>
</dbReference>
<dbReference type="InterPro" id="IPR009643">
    <property type="entry name" value="HS1-bd"/>
</dbReference>
<comment type="similarity">
    <text evidence="1">Belongs to the HSBP1 family.</text>
</comment>
<dbReference type="Gene3D" id="1.20.5.430">
    <property type="match status" value="1"/>
</dbReference>
<dbReference type="GO" id="GO:0005634">
    <property type="term" value="C:nucleus"/>
    <property type="evidence" value="ECO:0007669"/>
    <property type="project" value="TreeGrafter"/>
</dbReference>